<dbReference type="PANTHER" id="PTHR33129">
    <property type="entry name" value="PROTEIN KINASE DOMAIN-CONTAINING PROTEIN-RELATED"/>
    <property type="match status" value="1"/>
</dbReference>
<dbReference type="AlphaFoldDB" id="A0A4S8KZ87"/>
<name>A0A4S8KZ87_DENBC</name>
<dbReference type="Proteomes" id="UP000297245">
    <property type="component" value="Unassembled WGS sequence"/>
</dbReference>
<proteinExistence type="predicted"/>
<accession>A0A4S8KZ87</accession>
<sequence>MDNNVAINNSLDDAFPEFHRRWWGSQDLKNGSEEIIISRDFARASLQFLNLVPGDEDIRVYVRDEYKNAYKYLEQVEKGAVVLGSPGIGKSVFIIYALARRLEAMKPTILVTRSGTTLVFSREGVSVADPNTGRVGQRDAPCDCWVLHDSTLRGVPKPWVLAYFLVFPVSPGQERYKELKNQTSMGRYYMNPWEPEELCKYFGGPLQQDSYDHSGPIIRDYIRCQQGEGLSDFKTDIAVALLEAEWEDTDRMGTNPFSVCHTLFVVRRDDDPGNELHCTYDFRSVYVKRKFLEGMPLPEDKKGRAQIWALRRSSGIAEELF</sequence>
<dbReference type="EMBL" id="ML179815">
    <property type="protein sequence ID" value="THU81366.1"/>
    <property type="molecule type" value="Genomic_DNA"/>
</dbReference>
<evidence type="ECO:0000313" key="1">
    <source>
        <dbReference type="EMBL" id="THU81366.1"/>
    </source>
</evidence>
<organism evidence="1 2">
    <name type="scientific">Dendrothele bispora (strain CBS 962.96)</name>
    <dbReference type="NCBI Taxonomy" id="1314807"/>
    <lineage>
        <taxon>Eukaryota</taxon>
        <taxon>Fungi</taxon>
        <taxon>Dikarya</taxon>
        <taxon>Basidiomycota</taxon>
        <taxon>Agaricomycotina</taxon>
        <taxon>Agaricomycetes</taxon>
        <taxon>Agaricomycetidae</taxon>
        <taxon>Agaricales</taxon>
        <taxon>Agaricales incertae sedis</taxon>
        <taxon>Dendrothele</taxon>
    </lineage>
</organism>
<reference evidence="1 2" key="1">
    <citation type="journal article" date="2019" name="Nat. Ecol. Evol.">
        <title>Megaphylogeny resolves global patterns of mushroom evolution.</title>
        <authorList>
            <person name="Varga T."/>
            <person name="Krizsan K."/>
            <person name="Foldi C."/>
            <person name="Dima B."/>
            <person name="Sanchez-Garcia M."/>
            <person name="Sanchez-Ramirez S."/>
            <person name="Szollosi G.J."/>
            <person name="Szarkandi J.G."/>
            <person name="Papp V."/>
            <person name="Albert L."/>
            <person name="Andreopoulos W."/>
            <person name="Angelini C."/>
            <person name="Antonin V."/>
            <person name="Barry K.W."/>
            <person name="Bougher N.L."/>
            <person name="Buchanan P."/>
            <person name="Buyck B."/>
            <person name="Bense V."/>
            <person name="Catcheside P."/>
            <person name="Chovatia M."/>
            <person name="Cooper J."/>
            <person name="Damon W."/>
            <person name="Desjardin D."/>
            <person name="Finy P."/>
            <person name="Geml J."/>
            <person name="Haridas S."/>
            <person name="Hughes K."/>
            <person name="Justo A."/>
            <person name="Karasinski D."/>
            <person name="Kautmanova I."/>
            <person name="Kiss B."/>
            <person name="Kocsube S."/>
            <person name="Kotiranta H."/>
            <person name="LaButti K.M."/>
            <person name="Lechner B.E."/>
            <person name="Liimatainen K."/>
            <person name="Lipzen A."/>
            <person name="Lukacs Z."/>
            <person name="Mihaltcheva S."/>
            <person name="Morgado L.N."/>
            <person name="Niskanen T."/>
            <person name="Noordeloos M.E."/>
            <person name="Ohm R.A."/>
            <person name="Ortiz-Santana B."/>
            <person name="Ovrebo C."/>
            <person name="Racz N."/>
            <person name="Riley R."/>
            <person name="Savchenko A."/>
            <person name="Shiryaev A."/>
            <person name="Soop K."/>
            <person name="Spirin V."/>
            <person name="Szebenyi C."/>
            <person name="Tomsovsky M."/>
            <person name="Tulloss R.E."/>
            <person name="Uehling J."/>
            <person name="Grigoriev I.V."/>
            <person name="Vagvolgyi C."/>
            <person name="Papp T."/>
            <person name="Martin F.M."/>
            <person name="Miettinen O."/>
            <person name="Hibbett D.S."/>
            <person name="Nagy L.G."/>
        </authorList>
    </citation>
    <scope>NUCLEOTIDE SEQUENCE [LARGE SCALE GENOMIC DNA]</scope>
    <source>
        <strain evidence="1 2">CBS 962.96</strain>
    </source>
</reference>
<dbReference type="InterPro" id="IPR052980">
    <property type="entry name" value="Crinkler_effector"/>
</dbReference>
<dbReference type="OrthoDB" id="2340858at2759"/>
<keyword evidence="2" id="KW-1185">Reference proteome</keyword>
<gene>
    <name evidence="1" type="ORF">K435DRAFT_972377</name>
</gene>
<evidence type="ECO:0000313" key="2">
    <source>
        <dbReference type="Proteomes" id="UP000297245"/>
    </source>
</evidence>
<protein>
    <submittedName>
        <fullName evidence="1">Uncharacterized protein</fullName>
    </submittedName>
</protein>